<keyword evidence="3" id="KW-1185">Reference proteome</keyword>
<dbReference type="InterPro" id="IPR053146">
    <property type="entry name" value="QDO-like"/>
</dbReference>
<organism evidence="2 3">
    <name type="scientific">Stieleria marina</name>
    <dbReference type="NCBI Taxonomy" id="1930275"/>
    <lineage>
        <taxon>Bacteria</taxon>
        <taxon>Pseudomonadati</taxon>
        <taxon>Planctomycetota</taxon>
        <taxon>Planctomycetia</taxon>
        <taxon>Pirellulales</taxon>
        <taxon>Pirellulaceae</taxon>
        <taxon>Stieleria</taxon>
    </lineage>
</organism>
<evidence type="ECO:0000313" key="2">
    <source>
        <dbReference type="EMBL" id="QDT11651.1"/>
    </source>
</evidence>
<dbReference type="AlphaFoldDB" id="A0A517NX02"/>
<dbReference type="Proteomes" id="UP000319817">
    <property type="component" value="Chromosome"/>
</dbReference>
<evidence type="ECO:0000313" key="3">
    <source>
        <dbReference type="Proteomes" id="UP000319817"/>
    </source>
</evidence>
<sequence length="156" mass="16681">MSTEQRFVAPRFVAPGSGMQYDVLGGDQITIKATAKDTGGAMTILETTVPAGAGPPRHMHSRESETFYVLEGEFEFEVDGETTRASVGAFLSAPPNVPHQFRNVADQPGRLLIVCQPGGFEDFVSDFASLPTDQPPDMARMAQIGADHGVTFLPPA</sequence>
<dbReference type="EMBL" id="CP036526">
    <property type="protein sequence ID" value="QDT11651.1"/>
    <property type="molecule type" value="Genomic_DNA"/>
</dbReference>
<reference evidence="2 3" key="1">
    <citation type="submission" date="2019-02" db="EMBL/GenBank/DDBJ databases">
        <title>Deep-cultivation of Planctomycetes and their phenomic and genomic characterization uncovers novel biology.</title>
        <authorList>
            <person name="Wiegand S."/>
            <person name="Jogler M."/>
            <person name="Boedeker C."/>
            <person name="Pinto D."/>
            <person name="Vollmers J."/>
            <person name="Rivas-Marin E."/>
            <person name="Kohn T."/>
            <person name="Peeters S.H."/>
            <person name="Heuer A."/>
            <person name="Rast P."/>
            <person name="Oberbeckmann S."/>
            <person name="Bunk B."/>
            <person name="Jeske O."/>
            <person name="Meyerdierks A."/>
            <person name="Storesund J.E."/>
            <person name="Kallscheuer N."/>
            <person name="Luecker S."/>
            <person name="Lage O.M."/>
            <person name="Pohl T."/>
            <person name="Merkel B.J."/>
            <person name="Hornburger P."/>
            <person name="Mueller R.-W."/>
            <person name="Bruemmer F."/>
            <person name="Labrenz M."/>
            <person name="Spormann A.M."/>
            <person name="Op den Camp H."/>
            <person name="Overmann J."/>
            <person name="Amann R."/>
            <person name="Jetten M.S.M."/>
            <person name="Mascher T."/>
            <person name="Medema M.H."/>
            <person name="Devos D.P."/>
            <person name="Kaster A.-K."/>
            <person name="Ovreas L."/>
            <person name="Rohde M."/>
            <person name="Galperin M.Y."/>
            <person name="Jogler C."/>
        </authorList>
    </citation>
    <scope>NUCLEOTIDE SEQUENCE [LARGE SCALE GENOMIC DNA]</scope>
    <source>
        <strain evidence="2 3">K23_9</strain>
    </source>
</reference>
<dbReference type="InterPro" id="IPR013096">
    <property type="entry name" value="Cupin_2"/>
</dbReference>
<dbReference type="SUPFAM" id="SSF51182">
    <property type="entry name" value="RmlC-like cupins"/>
    <property type="match status" value="1"/>
</dbReference>
<dbReference type="InterPro" id="IPR014710">
    <property type="entry name" value="RmlC-like_jellyroll"/>
</dbReference>
<keyword evidence="2" id="KW-0223">Dioxygenase</keyword>
<accession>A0A517NX02</accession>
<dbReference type="InterPro" id="IPR011051">
    <property type="entry name" value="RmlC_Cupin_sf"/>
</dbReference>
<dbReference type="Gene3D" id="2.60.120.10">
    <property type="entry name" value="Jelly Rolls"/>
    <property type="match status" value="1"/>
</dbReference>
<dbReference type="CDD" id="cd02215">
    <property type="entry name" value="cupin_QDO_N_C"/>
    <property type="match status" value="1"/>
</dbReference>
<proteinExistence type="predicted"/>
<dbReference type="RefSeq" id="WP_419189081.1">
    <property type="nucleotide sequence ID" value="NZ_CP036526.1"/>
</dbReference>
<feature type="domain" description="Cupin type-2" evidence="1">
    <location>
        <begin position="47"/>
        <end position="114"/>
    </location>
</feature>
<name>A0A517NX02_9BACT</name>
<dbReference type="PANTHER" id="PTHR36440">
    <property type="entry name" value="PUTATIVE (AFU_ORTHOLOGUE AFUA_8G07350)-RELATED"/>
    <property type="match status" value="1"/>
</dbReference>
<evidence type="ECO:0000259" key="1">
    <source>
        <dbReference type="Pfam" id="PF07883"/>
    </source>
</evidence>
<dbReference type="Pfam" id="PF07883">
    <property type="entry name" value="Cupin_2"/>
    <property type="match status" value="1"/>
</dbReference>
<dbReference type="GO" id="GO:0008127">
    <property type="term" value="F:quercetin 2,3-dioxygenase activity"/>
    <property type="evidence" value="ECO:0007669"/>
    <property type="project" value="UniProtKB-EC"/>
</dbReference>
<dbReference type="EC" id="1.13.11.24" evidence="2"/>
<gene>
    <name evidence="2" type="primary">qdoI</name>
    <name evidence="2" type="ORF">K239x_36510</name>
</gene>
<dbReference type="PANTHER" id="PTHR36440:SF1">
    <property type="entry name" value="PUTATIVE (AFU_ORTHOLOGUE AFUA_8G07350)-RELATED"/>
    <property type="match status" value="1"/>
</dbReference>
<protein>
    <submittedName>
        <fullName evidence="2">Quercetin 2,3-dioxygenase</fullName>
        <ecNumber evidence="2">1.13.11.24</ecNumber>
    </submittedName>
</protein>
<keyword evidence="2" id="KW-0560">Oxidoreductase</keyword>